<organism evidence="1">
    <name type="scientific">uncultured Rubrobacteraceae bacterium</name>
    <dbReference type="NCBI Taxonomy" id="349277"/>
    <lineage>
        <taxon>Bacteria</taxon>
        <taxon>Bacillati</taxon>
        <taxon>Actinomycetota</taxon>
        <taxon>Rubrobacteria</taxon>
        <taxon>Rubrobacterales</taxon>
        <taxon>Rubrobacteraceae</taxon>
        <taxon>environmental samples</taxon>
    </lineage>
</organism>
<feature type="non-terminal residue" evidence="1">
    <location>
        <position position="107"/>
    </location>
</feature>
<dbReference type="EMBL" id="CADCVC010000211">
    <property type="protein sequence ID" value="CAA9451976.1"/>
    <property type="molecule type" value="Genomic_DNA"/>
</dbReference>
<accession>A0A6J4QVN1</accession>
<name>A0A6J4QVN1_9ACTN</name>
<gene>
    <name evidence="1" type="ORF">AVDCRST_MAG80-2379</name>
</gene>
<evidence type="ECO:0000313" key="1">
    <source>
        <dbReference type="EMBL" id="CAA9451976.1"/>
    </source>
</evidence>
<proteinExistence type="predicted"/>
<protein>
    <submittedName>
        <fullName evidence="1">Uncharacterized protein</fullName>
    </submittedName>
</protein>
<dbReference type="AlphaFoldDB" id="A0A6J4QVN1"/>
<reference evidence="1" key="1">
    <citation type="submission" date="2020-02" db="EMBL/GenBank/DDBJ databases">
        <authorList>
            <person name="Meier V. D."/>
        </authorList>
    </citation>
    <scope>NUCLEOTIDE SEQUENCE</scope>
    <source>
        <strain evidence="1">AVDCRST_MAG80</strain>
    </source>
</reference>
<feature type="non-terminal residue" evidence="1">
    <location>
        <position position="1"/>
    </location>
</feature>
<sequence>LAEGDLLEREHVLVGEQNLRHGCLAHNRRRFDSHADRLLPAPRAADHSVCGRRGRYVLLLGDADLAQPPGPSRTRQAEELAVRDNVDHLHLLRGPVGLHALQLPRRL</sequence>